<dbReference type="AlphaFoldDB" id="A0A067NXI3"/>
<evidence type="ECO:0000313" key="5">
    <source>
        <dbReference type="EMBL" id="KDQ32778.1"/>
    </source>
</evidence>
<evidence type="ECO:0000256" key="1">
    <source>
        <dbReference type="ARBA" id="ARBA00022729"/>
    </source>
</evidence>
<dbReference type="OrthoDB" id="2432613at2759"/>
<dbReference type="EMBL" id="KL198004">
    <property type="protein sequence ID" value="KDQ32778.1"/>
    <property type="molecule type" value="Genomic_DNA"/>
</dbReference>
<feature type="region of interest" description="Disordered" evidence="2">
    <location>
        <begin position="151"/>
        <end position="187"/>
    </location>
</feature>
<dbReference type="InterPro" id="IPR018466">
    <property type="entry name" value="Kre9/Knh1-like_N"/>
</dbReference>
<evidence type="ECO:0000256" key="2">
    <source>
        <dbReference type="SAM" id="MobiDB-lite"/>
    </source>
</evidence>
<dbReference type="InParanoid" id="A0A067NXI3"/>
<feature type="signal peptide" evidence="3">
    <location>
        <begin position="1"/>
        <end position="17"/>
    </location>
</feature>
<dbReference type="PANTHER" id="PTHR28154:SF1">
    <property type="entry name" value="CELL WALL SYNTHESIS PROTEIN KNH1-RELATED"/>
    <property type="match status" value="1"/>
</dbReference>
<dbReference type="Proteomes" id="UP000027073">
    <property type="component" value="Unassembled WGS sequence"/>
</dbReference>
<reference evidence="6" key="1">
    <citation type="journal article" date="2014" name="Proc. Natl. Acad. Sci. U.S.A.">
        <title>Extensive sampling of basidiomycete genomes demonstrates inadequacy of the white-rot/brown-rot paradigm for wood decay fungi.</title>
        <authorList>
            <person name="Riley R."/>
            <person name="Salamov A.A."/>
            <person name="Brown D.W."/>
            <person name="Nagy L.G."/>
            <person name="Floudas D."/>
            <person name="Held B.W."/>
            <person name="Levasseur A."/>
            <person name="Lombard V."/>
            <person name="Morin E."/>
            <person name="Otillar R."/>
            <person name="Lindquist E.A."/>
            <person name="Sun H."/>
            <person name="LaButti K.M."/>
            <person name="Schmutz J."/>
            <person name="Jabbour D."/>
            <person name="Luo H."/>
            <person name="Baker S.E."/>
            <person name="Pisabarro A.G."/>
            <person name="Walton J.D."/>
            <person name="Blanchette R.A."/>
            <person name="Henrissat B."/>
            <person name="Martin F."/>
            <person name="Cullen D."/>
            <person name="Hibbett D.S."/>
            <person name="Grigoriev I.V."/>
        </authorList>
    </citation>
    <scope>NUCLEOTIDE SEQUENCE [LARGE SCALE GENOMIC DNA]</scope>
    <source>
        <strain evidence="6">PC15</strain>
    </source>
</reference>
<dbReference type="Pfam" id="PF10342">
    <property type="entry name" value="Kre9_KNH"/>
    <property type="match status" value="1"/>
</dbReference>
<dbReference type="InterPro" id="IPR045328">
    <property type="entry name" value="Kre9/Knh1"/>
</dbReference>
<dbReference type="VEuPathDB" id="FungiDB:PLEOSDRAFT_1087559"/>
<protein>
    <recommendedName>
        <fullName evidence="4">Yeast cell wall synthesis Kre9/Knh1-like N-terminal domain-containing protein</fullName>
    </recommendedName>
</protein>
<name>A0A067NXI3_PLEO1</name>
<feature type="domain" description="Yeast cell wall synthesis Kre9/Knh1-like N-terminal" evidence="4">
    <location>
        <begin position="23"/>
        <end position="114"/>
    </location>
</feature>
<proteinExistence type="predicted"/>
<keyword evidence="1 3" id="KW-0732">Signal</keyword>
<dbReference type="PANTHER" id="PTHR28154">
    <property type="entry name" value="CELL WALL SYNTHESIS PROTEIN KNH1-RELATED"/>
    <property type="match status" value="1"/>
</dbReference>
<organism evidence="5 6">
    <name type="scientific">Pleurotus ostreatus (strain PC15)</name>
    <name type="common">Oyster mushroom</name>
    <dbReference type="NCBI Taxonomy" id="1137138"/>
    <lineage>
        <taxon>Eukaryota</taxon>
        <taxon>Fungi</taxon>
        <taxon>Dikarya</taxon>
        <taxon>Basidiomycota</taxon>
        <taxon>Agaricomycotina</taxon>
        <taxon>Agaricomycetes</taxon>
        <taxon>Agaricomycetidae</taxon>
        <taxon>Agaricales</taxon>
        <taxon>Pleurotineae</taxon>
        <taxon>Pleurotaceae</taxon>
        <taxon>Pleurotus</taxon>
    </lineage>
</organism>
<gene>
    <name evidence="5" type="ORF">PLEOSDRAFT_1087559</name>
</gene>
<evidence type="ECO:0000313" key="6">
    <source>
        <dbReference type="Proteomes" id="UP000027073"/>
    </source>
</evidence>
<feature type="chain" id="PRO_5001647078" description="Yeast cell wall synthesis Kre9/Knh1-like N-terminal domain-containing protein" evidence="3">
    <location>
        <begin position="18"/>
        <end position="218"/>
    </location>
</feature>
<accession>A0A067NXI3</accession>
<dbReference type="GO" id="GO:0042546">
    <property type="term" value="P:cell wall biogenesis"/>
    <property type="evidence" value="ECO:0007669"/>
    <property type="project" value="InterPro"/>
</dbReference>
<dbReference type="GO" id="GO:0006078">
    <property type="term" value="P:(1-&gt;6)-beta-D-glucan biosynthetic process"/>
    <property type="evidence" value="ECO:0007669"/>
    <property type="project" value="InterPro"/>
</dbReference>
<evidence type="ECO:0000259" key="4">
    <source>
        <dbReference type="Pfam" id="PF10342"/>
    </source>
</evidence>
<sequence>MFSSALVILALSASALANVFITSPTASTTFTGGKEATISWQDTTDAPSLKDFGLATVSIYAGNAIQQTSLQLIVDNVDVSTTSSIKFTPNPQIGPNSDQYFVRIESRNLKDAAQPQFPALAFSAKFKMDGMTGTFSPAVQAQIAGQSTAPLAGSTPAATGAPAASSAAASTTKSGSSTRAATSTGSAQAVTQTDGAIALGSSAKILVAVVVAVAVALC</sequence>
<dbReference type="HOGENOM" id="CLU_078855_2_1_1"/>
<dbReference type="STRING" id="1137138.A0A067NXI3"/>
<evidence type="ECO:0000256" key="3">
    <source>
        <dbReference type="SAM" id="SignalP"/>
    </source>
</evidence>